<proteinExistence type="predicted"/>
<evidence type="ECO:0000259" key="1">
    <source>
        <dbReference type="Pfam" id="PF12728"/>
    </source>
</evidence>
<dbReference type="InterPro" id="IPR041657">
    <property type="entry name" value="HTH_17"/>
</dbReference>
<reference evidence="2 3" key="1">
    <citation type="submission" date="2020-05" db="EMBL/GenBank/DDBJ databases">
        <title>Genome sequencing of Spirosoma sp. TS118.</title>
        <authorList>
            <person name="Lee J.-H."/>
            <person name="Jeong S."/>
            <person name="Zhao L."/>
            <person name="Jung J.-H."/>
            <person name="Kim M.-K."/>
            <person name="Lim S."/>
        </authorList>
    </citation>
    <scope>NUCLEOTIDE SEQUENCE [LARGE SCALE GENOMIC DNA]</scope>
    <source>
        <strain evidence="2 3">TS118</strain>
    </source>
</reference>
<evidence type="ECO:0000313" key="3">
    <source>
        <dbReference type="Proteomes" id="UP000502756"/>
    </source>
</evidence>
<gene>
    <name evidence="2" type="ORF">HNV11_15850</name>
</gene>
<dbReference type="RefSeq" id="WP_171740593.1">
    <property type="nucleotide sequence ID" value="NZ_CP053435.1"/>
</dbReference>
<dbReference type="Proteomes" id="UP000502756">
    <property type="component" value="Chromosome"/>
</dbReference>
<organism evidence="2 3">
    <name type="scientific">Spirosoma taeanense</name>
    <dbReference type="NCBI Taxonomy" id="2735870"/>
    <lineage>
        <taxon>Bacteria</taxon>
        <taxon>Pseudomonadati</taxon>
        <taxon>Bacteroidota</taxon>
        <taxon>Cytophagia</taxon>
        <taxon>Cytophagales</taxon>
        <taxon>Cytophagaceae</taxon>
        <taxon>Spirosoma</taxon>
    </lineage>
</organism>
<dbReference type="Pfam" id="PF12728">
    <property type="entry name" value="HTH_17"/>
    <property type="match status" value="1"/>
</dbReference>
<name>A0A6M5YBT7_9BACT</name>
<keyword evidence="3" id="KW-1185">Reference proteome</keyword>
<dbReference type="AlphaFoldDB" id="A0A6M5YBT7"/>
<protein>
    <submittedName>
        <fullName evidence="2">Helix-turn-helix domain-containing protein</fullName>
    </submittedName>
</protein>
<sequence length="98" mass="11110">MQKQPITFDQLPEYVYELGRKVDYLTTLLSIPSAPPDETGGIELARQVTRLSAARIYTLVSQRAIPHKKRGNRLTFRRSELLAWLDEGNRETKGGLPA</sequence>
<evidence type="ECO:0000313" key="2">
    <source>
        <dbReference type="EMBL" id="QJW90750.1"/>
    </source>
</evidence>
<accession>A0A6M5YBT7</accession>
<feature type="domain" description="Helix-turn-helix" evidence="1">
    <location>
        <begin position="47"/>
        <end position="87"/>
    </location>
</feature>
<dbReference type="EMBL" id="CP053435">
    <property type="protein sequence ID" value="QJW90750.1"/>
    <property type="molecule type" value="Genomic_DNA"/>
</dbReference>
<dbReference type="KEGG" id="stae:HNV11_15850"/>